<dbReference type="EMBL" id="CP012098">
    <property type="protein sequence ID" value="AQP38603.1"/>
    <property type="molecule type" value="Genomic_DNA"/>
</dbReference>
<dbReference type="RefSeq" id="WP_077325510.1">
    <property type="nucleotide sequence ID" value="NZ_CP012098.1"/>
</dbReference>
<evidence type="ECO:0000313" key="2">
    <source>
        <dbReference type="Proteomes" id="UP000188159"/>
    </source>
</evidence>
<sequence length="79" mass="9490">MKRKYTDNTTDFTEPFWDNLCPVCKKRFWSVSLDCACPKCGNYDLYVLNESKHLKHDAEELKKFHRKIMEDKNMKVITL</sequence>
<dbReference type="AlphaFoldDB" id="A0A1Q2C4E2"/>
<evidence type="ECO:0000313" key="1">
    <source>
        <dbReference type="EMBL" id="AQP38603.1"/>
    </source>
</evidence>
<name>A0A1Q2C4E2_ANAHA</name>
<accession>A0A1Q2C4E2</accession>
<proteinExistence type="predicted"/>
<organism evidence="1 2">
    <name type="scientific">Anaerostipes hadrus</name>
    <dbReference type="NCBI Taxonomy" id="649756"/>
    <lineage>
        <taxon>Bacteria</taxon>
        <taxon>Bacillati</taxon>
        <taxon>Bacillota</taxon>
        <taxon>Clostridia</taxon>
        <taxon>Lachnospirales</taxon>
        <taxon>Lachnospiraceae</taxon>
        <taxon>Anaerostipes</taxon>
    </lineage>
</organism>
<dbReference type="Proteomes" id="UP000188159">
    <property type="component" value="Chromosome"/>
</dbReference>
<gene>
    <name evidence="1" type="ORF">DO83_02640</name>
</gene>
<protein>
    <submittedName>
        <fullName evidence="1">Uncharacterized protein</fullName>
    </submittedName>
</protein>
<reference evidence="1 2" key="1">
    <citation type="journal article" date="2016" name="Sci. Rep.">
        <title>Accelerated dysbiosis of gut microbiota during aggravation of DSS-induced colitis by a butyrate-producing bacterium.</title>
        <authorList>
            <person name="Zhang Q."/>
            <person name="Wu Y."/>
            <person name="Wang J."/>
            <person name="Wu G."/>
            <person name="Long W."/>
            <person name="Xue Z."/>
            <person name="Wang L."/>
            <person name="Zhang X."/>
            <person name="Pang X."/>
            <person name="Zhao Y."/>
            <person name="Zhao L."/>
            <person name="Zhang C."/>
        </authorList>
    </citation>
    <scope>NUCLEOTIDE SEQUENCE [LARGE SCALE GENOMIC DNA]</scope>
    <source>
        <strain evidence="1 2">BPB5</strain>
    </source>
</reference>